<dbReference type="Proteomes" id="UP001590950">
    <property type="component" value="Unassembled WGS sequence"/>
</dbReference>
<proteinExistence type="predicted"/>
<protein>
    <submittedName>
        <fullName evidence="2">Uncharacterized protein</fullName>
    </submittedName>
</protein>
<organism evidence="2 3">
    <name type="scientific">Stereocaulon virgatum</name>
    <dbReference type="NCBI Taxonomy" id="373712"/>
    <lineage>
        <taxon>Eukaryota</taxon>
        <taxon>Fungi</taxon>
        <taxon>Dikarya</taxon>
        <taxon>Ascomycota</taxon>
        <taxon>Pezizomycotina</taxon>
        <taxon>Lecanoromycetes</taxon>
        <taxon>OSLEUM clade</taxon>
        <taxon>Lecanoromycetidae</taxon>
        <taxon>Lecanorales</taxon>
        <taxon>Lecanorineae</taxon>
        <taxon>Stereocaulaceae</taxon>
        <taxon>Stereocaulon</taxon>
    </lineage>
</organism>
<dbReference type="EMBL" id="JBEFKJ010000033">
    <property type="protein sequence ID" value="KAL2038278.1"/>
    <property type="molecule type" value="Genomic_DNA"/>
</dbReference>
<keyword evidence="3" id="KW-1185">Reference proteome</keyword>
<evidence type="ECO:0000313" key="3">
    <source>
        <dbReference type="Proteomes" id="UP001590950"/>
    </source>
</evidence>
<evidence type="ECO:0000256" key="1">
    <source>
        <dbReference type="SAM" id="MobiDB-lite"/>
    </source>
</evidence>
<reference evidence="2 3" key="1">
    <citation type="submission" date="2024-09" db="EMBL/GenBank/DDBJ databases">
        <title>Rethinking Asexuality: The Enigmatic Case of Functional Sexual Genes in Lepraria (Stereocaulaceae).</title>
        <authorList>
            <person name="Doellman M."/>
            <person name="Sun Y."/>
            <person name="Barcenas-Pena A."/>
            <person name="Lumbsch H.T."/>
            <person name="Grewe F."/>
        </authorList>
    </citation>
    <scope>NUCLEOTIDE SEQUENCE [LARGE SCALE GENOMIC DNA]</scope>
    <source>
        <strain evidence="2 3">Mercado 3170</strain>
    </source>
</reference>
<accession>A0ABR3ZY18</accession>
<gene>
    <name evidence="2" type="ORF">N7G274_008927</name>
</gene>
<evidence type="ECO:0000313" key="2">
    <source>
        <dbReference type="EMBL" id="KAL2038278.1"/>
    </source>
</evidence>
<feature type="compositionally biased region" description="Acidic residues" evidence="1">
    <location>
        <begin position="91"/>
        <end position="104"/>
    </location>
</feature>
<name>A0ABR3ZY18_9LECA</name>
<comment type="caution">
    <text evidence="2">The sequence shown here is derived from an EMBL/GenBank/DDBJ whole genome shotgun (WGS) entry which is preliminary data.</text>
</comment>
<sequence>MTLNKRVRAVIDWEFANSHPLSKMEAGRVDVVEMVDDENVDENWNWNDRIEDLVEANARKRGWEDDMIAMLISDSNQESHSARVEMFPELSAEESAEPSEPQEL</sequence>
<feature type="region of interest" description="Disordered" evidence="1">
    <location>
        <begin position="75"/>
        <end position="104"/>
    </location>
</feature>